<organism evidence="4 5">
    <name type="scientific">Psychrobacillus faecigallinarum</name>
    <dbReference type="NCBI Taxonomy" id="2762235"/>
    <lineage>
        <taxon>Bacteria</taxon>
        <taxon>Bacillati</taxon>
        <taxon>Bacillota</taxon>
        <taxon>Bacilli</taxon>
        <taxon>Bacillales</taxon>
        <taxon>Bacillaceae</taxon>
        <taxon>Psychrobacillus</taxon>
    </lineage>
</organism>
<keyword evidence="5" id="KW-1185">Reference proteome</keyword>
<keyword evidence="2" id="KW-0442">Lipid degradation</keyword>
<comment type="caution">
    <text evidence="4">The sequence shown here is derived from an EMBL/GenBank/DDBJ whole genome shotgun (WGS) entry which is preliminary data.</text>
</comment>
<reference evidence="4 5" key="1">
    <citation type="submission" date="2020-08" db="EMBL/GenBank/DDBJ databases">
        <title>A Genomic Blueprint of the Chicken Gut Microbiome.</title>
        <authorList>
            <person name="Gilroy R."/>
            <person name="Ravi A."/>
            <person name="Getino M."/>
            <person name="Pursley I."/>
            <person name="Horton D.L."/>
            <person name="Alikhan N.-F."/>
            <person name="Baker D."/>
            <person name="Gharbi K."/>
            <person name="Hall N."/>
            <person name="Watson M."/>
            <person name="Adriaenssens E.M."/>
            <person name="Foster-Nyarko E."/>
            <person name="Jarju S."/>
            <person name="Secka A."/>
            <person name="Antonio M."/>
            <person name="Oren A."/>
            <person name="Chaudhuri R."/>
            <person name="La Ragione R.M."/>
            <person name="Hildebrand F."/>
            <person name="Pallen M.J."/>
        </authorList>
    </citation>
    <scope>NUCLEOTIDE SEQUENCE [LARGE SCALE GENOMIC DNA]</scope>
    <source>
        <strain evidence="4 5">Sa2BUA9</strain>
    </source>
</reference>
<dbReference type="PROSITE" id="PS51635">
    <property type="entry name" value="PNPLA"/>
    <property type="match status" value="1"/>
</dbReference>
<feature type="domain" description="PNPLA" evidence="3">
    <location>
        <begin position="5"/>
        <end position="196"/>
    </location>
</feature>
<feature type="active site" description="Proton acceptor" evidence="2">
    <location>
        <position position="183"/>
    </location>
</feature>
<keyword evidence="1 2" id="KW-0443">Lipid metabolism</keyword>
<dbReference type="PANTHER" id="PTHR46394:SF1">
    <property type="entry name" value="PNPLA DOMAIN-CONTAINING PROTEIN"/>
    <property type="match status" value="1"/>
</dbReference>
<proteinExistence type="predicted"/>
<evidence type="ECO:0000256" key="2">
    <source>
        <dbReference type="PROSITE-ProRule" id="PRU01161"/>
    </source>
</evidence>
<feature type="short sequence motif" description="DGA/G" evidence="2">
    <location>
        <begin position="183"/>
        <end position="185"/>
    </location>
</feature>
<dbReference type="SUPFAM" id="SSF52151">
    <property type="entry name" value="FabD/lysophospholipase-like"/>
    <property type="match status" value="1"/>
</dbReference>
<feature type="short sequence motif" description="GXGXXG" evidence="2">
    <location>
        <begin position="9"/>
        <end position="14"/>
    </location>
</feature>
<accession>A0ABR8R8P2</accession>
<dbReference type="Proteomes" id="UP000640786">
    <property type="component" value="Unassembled WGS sequence"/>
</dbReference>
<dbReference type="RefSeq" id="WP_151111524.1">
    <property type="nucleotide sequence ID" value="NZ_JACSQO010000003.1"/>
</dbReference>
<dbReference type="InterPro" id="IPR002641">
    <property type="entry name" value="PNPLA_dom"/>
</dbReference>
<dbReference type="PANTHER" id="PTHR46394">
    <property type="entry name" value="ANNEXIN"/>
    <property type="match status" value="1"/>
</dbReference>
<dbReference type="EMBL" id="JACSQO010000003">
    <property type="protein sequence ID" value="MBD7944176.1"/>
    <property type="molecule type" value="Genomic_DNA"/>
</dbReference>
<name>A0ABR8R8P2_9BACI</name>
<dbReference type="CDD" id="cd07207">
    <property type="entry name" value="Pat_ExoU_VipD_like"/>
    <property type="match status" value="1"/>
</dbReference>
<dbReference type="InterPro" id="IPR052580">
    <property type="entry name" value="Lipid_Hydrolase"/>
</dbReference>
<evidence type="ECO:0000313" key="4">
    <source>
        <dbReference type="EMBL" id="MBD7944176.1"/>
    </source>
</evidence>
<dbReference type="InterPro" id="IPR016035">
    <property type="entry name" value="Acyl_Trfase/lysoPLipase"/>
</dbReference>
<keyword evidence="2" id="KW-0378">Hydrolase</keyword>
<gene>
    <name evidence="4" type="ORF">H9650_08600</name>
</gene>
<feature type="active site" description="Nucleophile" evidence="2">
    <location>
        <position position="38"/>
    </location>
</feature>
<dbReference type="Pfam" id="PF01734">
    <property type="entry name" value="Patatin"/>
    <property type="match status" value="1"/>
</dbReference>
<dbReference type="Gene3D" id="3.40.1090.10">
    <property type="entry name" value="Cytosolic phospholipase A2 catalytic domain"/>
    <property type="match status" value="2"/>
</dbReference>
<sequence length="290" mass="32650">MYIDGVFSGGGMKGIGLVGAYQVLEEKGYRFKRVAGTSAGAILACLIAAGYNGREMEKLMMEQNFQKLLDQRRRVIPLPFMKWLNLYWGLGLYQGKALEDWFLEKLAVKGIYTFGDLPKGSLKLVASDLTNGKMIILPDDLKNYGIEPDTFLVSRALRMSCGIPFFFEPIKLQTGLGDVVVVDGGVLSNFPMWIFDNGLRERPVLGIRLSANIEEPQPKQIKNGLDLFEGLFTTMKDAHDTRYISRKIEKNIIFIPADEYSATQFDLDYDSKLSLLQKGRASSTQFLKTW</sequence>
<evidence type="ECO:0000259" key="3">
    <source>
        <dbReference type="PROSITE" id="PS51635"/>
    </source>
</evidence>
<protein>
    <submittedName>
        <fullName evidence="4">Patatin-like phospholipase family protein</fullName>
    </submittedName>
</protein>
<evidence type="ECO:0000256" key="1">
    <source>
        <dbReference type="ARBA" id="ARBA00023098"/>
    </source>
</evidence>
<evidence type="ECO:0000313" key="5">
    <source>
        <dbReference type="Proteomes" id="UP000640786"/>
    </source>
</evidence>
<feature type="short sequence motif" description="GXSXG" evidence="2">
    <location>
        <begin position="36"/>
        <end position="40"/>
    </location>
</feature>